<organism evidence="2 3">
    <name type="scientific">Synaphobranchus kaupii</name>
    <name type="common">Kaup's arrowtooth eel</name>
    <dbReference type="NCBI Taxonomy" id="118154"/>
    <lineage>
        <taxon>Eukaryota</taxon>
        <taxon>Metazoa</taxon>
        <taxon>Chordata</taxon>
        <taxon>Craniata</taxon>
        <taxon>Vertebrata</taxon>
        <taxon>Euteleostomi</taxon>
        <taxon>Actinopterygii</taxon>
        <taxon>Neopterygii</taxon>
        <taxon>Teleostei</taxon>
        <taxon>Anguilliformes</taxon>
        <taxon>Synaphobranchidae</taxon>
        <taxon>Synaphobranchus</taxon>
    </lineage>
</organism>
<comment type="caution">
    <text evidence="2">The sequence shown here is derived from an EMBL/GenBank/DDBJ whole genome shotgun (WGS) entry which is preliminary data.</text>
</comment>
<name>A0A9Q1G2A4_SYNKA</name>
<gene>
    <name evidence="2" type="ORF">SKAU_G00046450</name>
</gene>
<dbReference type="AlphaFoldDB" id="A0A9Q1G2A4"/>
<reference evidence="2" key="1">
    <citation type="journal article" date="2023" name="Science">
        <title>Genome structures resolve the early diversification of teleost fishes.</title>
        <authorList>
            <person name="Parey E."/>
            <person name="Louis A."/>
            <person name="Montfort J."/>
            <person name="Bouchez O."/>
            <person name="Roques C."/>
            <person name="Iampietro C."/>
            <person name="Lluch J."/>
            <person name="Castinel A."/>
            <person name="Donnadieu C."/>
            <person name="Desvignes T."/>
            <person name="Floi Bucao C."/>
            <person name="Jouanno E."/>
            <person name="Wen M."/>
            <person name="Mejri S."/>
            <person name="Dirks R."/>
            <person name="Jansen H."/>
            <person name="Henkel C."/>
            <person name="Chen W.J."/>
            <person name="Zahm M."/>
            <person name="Cabau C."/>
            <person name="Klopp C."/>
            <person name="Thompson A.W."/>
            <person name="Robinson-Rechavi M."/>
            <person name="Braasch I."/>
            <person name="Lecointre G."/>
            <person name="Bobe J."/>
            <person name="Postlethwait J.H."/>
            <person name="Berthelot C."/>
            <person name="Roest Crollius H."/>
            <person name="Guiguen Y."/>
        </authorList>
    </citation>
    <scope>NUCLEOTIDE SEQUENCE</scope>
    <source>
        <strain evidence="2">WJC10195</strain>
    </source>
</reference>
<feature type="region of interest" description="Disordered" evidence="1">
    <location>
        <begin position="1"/>
        <end position="47"/>
    </location>
</feature>
<dbReference type="Proteomes" id="UP001152622">
    <property type="component" value="Chromosome 2"/>
</dbReference>
<evidence type="ECO:0000256" key="1">
    <source>
        <dbReference type="SAM" id="MobiDB-lite"/>
    </source>
</evidence>
<protein>
    <submittedName>
        <fullName evidence="2">Uncharacterized protein</fullName>
    </submittedName>
</protein>
<evidence type="ECO:0000313" key="3">
    <source>
        <dbReference type="Proteomes" id="UP001152622"/>
    </source>
</evidence>
<sequence length="132" mass="14247">MTPGNISGKGGKTRRHQVLGRRQASSIRRPVTELEAPGPMSSADGVGSQGDGQCMCFQSRARQPPGMWFCLEQVFLQQHLRSSYLIWAVCELLGGVLRPLPPGVETSCLISGEAAGEAGPLDWLCSYGCRKE</sequence>
<evidence type="ECO:0000313" key="2">
    <source>
        <dbReference type="EMBL" id="KAJ8374065.1"/>
    </source>
</evidence>
<accession>A0A9Q1G2A4</accession>
<dbReference type="EMBL" id="JAINUF010000002">
    <property type="protein sequence ID" value="KAJ8374065.1"/>
    <property type="molecule type" value="Genomic_DNA"/>
</dbReference>
<proteinExistence type="predicted"/>
<keyword evidence="3" id="KW-1185">Reference proteome</keyword>